<evidence type="ECO:0000313" key="2">
    <source>
        <dbReference type="Proteomes" id="UP001150055"/>
    </source>
</evidence>
<evidence type="ECO:0008006" key="3">
    <source>
        <dbReference type="Google" id="ProtNLM"/>
    </source>
</evidence>
<organism evidence="1 2">
    <name type="scientific">Acinetobacter lactucae</name>
    <dbReference type="NCBI Taxonomy" id="1785128"/>
    <lineage>
        <taxon>Bacteria</taxon>
        <taxon>Pseudomonadati</taxon>
        <taxon>Pseudomonadota</taxon>
        <taxon>Gammaproteobacteria</taxon>
        <taxon>Moraxellales</taxon>
        <taxon>Moraxellaceae</taxon>
        <taxon>Acinetobacter</taxon>
        <taxon>Acinetobacter calcoaceticus/baumannii complex</taxon>
    </lineage>
</organism>
<accession>A0AB35K855</accession>
<dbReference type="RefSeq" id="WP_274579468.1">
    <property type="nucleotide sequence ID" value="NZ_JALNTG010000226.1"/>
</dbReference>
<protein>
    <recommendedName>
        <fullName evidence="3">Mobilization protein</fullName>
    </recommendedName>
</protein>
<dbReference type="Proteomes" id="UP001150055">
    <property type="component" value="Unassembled WGS sequence"/>
</dbReference>
<name>A0AB35K855_9GAMM</name>
<comment type="caution">
    <text evidence="1">The sequence shown here is derived from an EMBL/GenBank/DDBJ whole genome shotgun (WGS) entry which is preliminary data.</text>
</comment>
<gene>
    <name evidence="1" type="ORF">M0O54_20100</name>
</gene>
<dbReference type="EMBL" id="JALNTG010000226">
    <property type="protein sequence ID" value="MDD9322370.1"/>
    <property type="molecule type" value="Genomic_DNA"/>
</dbReference>
<sequence length="60" mass="7037">AQKAQKALIDRQNDVLADVNARRYVNENEGEELCQMIKIISQKWLDRRIENNGLNADFNY</sequence>
<evidence type="ECO:0000313" key="1">
    <source>
        <dbReference type="EMBL" id="MDD9322370.1"/>
    </source>
</evidence>
<reference evidence="1" key="1">
    <citation type="submission" date="2022-12" db="EMBL/GenBank/DDBJ databases">
        <title>Acinetobacter lactucae: Emerging opportunistic pathogenic species of genus Acinetobacter isolated from immunocompromised patients in clinical settings of India.</title>
        <authorList>
            <person name="Amar A.K."/>
            <person name="Sawant A.R."/>
            <person name="Meera M."/>
            <person name="Tomar A."/>
            <person name="Sistla S."/>
            <person name="Prashanth K."/>
        </authorList>
    </citation>
    <scope>NUCLEOTIDE SEQUENCE</scope>
    <source>
        <strain evidence="1">PKAL1828C</strain>
    </source>
</reference>
<dbReference type="AlphaFoldDB" id="A0AB35K855"/>
<proteinExistence type="predicted"/>
<feature type="non-terminal residue" evidence="1">
    <location>
        <position position="1"/>
    </location>
</feature>